<evidence type="ECO:0000313" key="2">
    <source>
        <dbReference type="Proteomes" id="UP000266673"/>
    </source>
</evidence>
<evidence type="ECO:0000313" key="1">
    <source>
        <dbReference type="EMBL" id="RIB16879.1"/>
    </source>
</evidence>
<proteinExistence type="predicted"/>
<accession>A0A397V7H6</accession>
<reference evidence="1 2" key="1">
    <citation type="submission" date="2018-06" db="EMBL/GenBank/DDBJ databases">
        <title>Comparative genomics reveals the genomic features of Rhizophagus irregularis, R. cerebriforme, R. diaphanum and Gigaspora rosea, and their symbiotic lifestyle signature.</title>
        <authorList>
            <person name="Morin E."/>
            <person name="San Clemente H."/>
            <person name="Chen E.C.H."/>
            <person name="De La Providencia I."/>
            <person name="Hainaut M."/>
            <person name="Kuo A."/>
            <person name="Kohler A."/>
            <person name="Murat C."/>
            <person name="Tang N."/>
            <person name="Roy S."/>
            <person name="Loubradou J."/>
            <person name="Henrissat B."/>
            <person name="Grigoriev I.V."/>
            <person name="Corradi N."/>
            <person name="Roux C."/>
            <person name="Martin F.M."/>
        </authorList>
    </citation>
    <scope>NUCLEOTIDE SEQUENCE [LARGE SCALE GENOMIC DNA]</scope>
    <source>
        <strain evidence="1 2">DAOM 194757</strain>
    </source>
</reference>
<dbReference type="AlphaFoldDB" id="A0A397V7H6"/>
<dbReference type="Proteomes" id="UP000266673">
    <property type="component" value="Unassembled WGS sequence"/>
</dbReference>
<name>A0A397V7H6_9GLOM</name>
<protein>
    <submittedName>
        <fullName evidence="1">Uncharacterized protein</fullName>
    </submittedName>
</protein>
<dbReference type="EMBL" id="QKWP01000645">
    <property type="protein sequence ID" value="RIB16879.1"/>
    <property type="molecule type" value="Genomic_DNA"/>
</dbReference>
<dbReference type="OrthoDB" id="2440501at2759"/>
<comment type="caution">
    <text evidence="1">The sequence shown here is derived from an EMBL/GenBank/DDBJ whole genome shotgun (WGS) entry which is preliminary data.</text>
</comment>
<organism evidence="1 2">
    <name type="scientific">Gigaspora rosea</name>
    <dbReference type="NCBI Taxonomy" id="44941"/>
    <lineage>
        <taxon>Eukaryota</taxon>
        <taxon>Fungi</taxon>
        <taxon>Fungi incertae sedis</taxon>
        <taxon>Mucoromycota</taxon>
        <taxon>Glomeromycotina</taxon>
        <taxon>Glomeromycetes</taxon>
        <taxon>Diversisporales</taxon>
        <taxon>Gigasporaceae</taxon>
        <taxon>Gigaspora</taxon>
    </lineage>
</organism>
<gene>
    <name evidence="1" type="ORF">C2G38_2188802</name>
</gene>
<sequence>MTTLIHLCRFVEQVLLRPLKDSSIKHSNEEALKQAFLDALVLTFYADIEPEFQMECIKLDGARDSWQEATRISLSLMTKLDDEILNLEINDLPAKSKDNS</sequence>
<keyword evidence="2" id="KW-1185">Reference proteome</keyword>